<dbReference type="RefSeq" id="WP_116884981.1">
    <property type="nucleotide sequence ID" value="NZ_CABMMC010000001.1"/>
</dbReference>
<reference evidence="2 3" key="1">
    <citation type="submission" date="2018-04" db="EMBL/GenBank/DDBJ databases">
        <title>Genomic Encyclopedia of Type Strains, Phase IV (KMG-IV): sequencing the most valuable type-strain genomes for metagenomic binning, comparative biology and taxonomic classification.</title>
        <authorList>
            <person name="Goeker M."/>
        </authorList>
    </citation>
    <scope>NUCLEOTIDE SEQUENCE [LARGE SCALE GENOMIC DNA]</scope>
    <source>
        <strain evidence="2 3">DSM 14823</strain>
    </source>
</reference>
<keyword evidence="1" id="KW-1133">Transmembrane helix</keyword>
<dbReference type="OrthoDB" id="9791248at2"/>
<organism evidence="2 3">
    <name type="scientific">Victivallis vadensis</name>
    <dbReference type="NCBI Taxonomy" id="172901"/>
    <lineage>
        <taxon>Bacteria</taxon>
        <taxon>Pseudomonadati</taxon>
        <taxon>Lentisphaerota</taxon>
        <taxon>Lentisphaeria</taxon>
        <taxon>Victivallales</taxon>
        <taxon>Victivallaceae</taxon>
        <taxon>Victivallis</taxon>
    </lineage>
</organism>
<keyword evidence="1" id="KW-0472">Membrane</keyword>
<protein>
    <recommendedName>
        <fullName evidence="4">Nicotinamide mononucleotide transporter</fullName>
    </recommendedName>
</protein>
<sequence>MIAAFTWCITALSLTGTILNVKKNSLCFWLWAVGNTAWLLYDLWLGTYSRAALDVVQLAFAVWGIFAWKKKVPST</sequence>
<dbReference type="AlphaFoldDB" id="A0A2U1AQA3"/>
<feature type="transmembrane region" description="Helical" evidence="1">
    <location>
        <begin position="26"/>
        <end position="44"/>
    </location>
</feature>
<evidence type="ECO:0000256" key="1">
    <source>
        <dbReference type="SAM" id="Phobius"/>
    </source>
</evidence>
<evidence type="ECO:0000313" key="2">
    <source>
        <dbReference type="EMBL" id="PVY38610.1"/>
    </source>
</evidence>
<comment type="caution">
    <text evidence="2">The sequence shown here is derived from an EMBL/GenBank/DDBJ whole genome shotgun (WGS) entry which is preliminary data.</text>
</comment>
<evidence type="ECO:0000313" key="3">
    <source>
        <dbReference type="Proteomes" id="UP000245959"/>
    </source>
</evidence>
<feature type="transmembrane region" description="Helical" evidence="1">
    <location>
        <begin position="51"/>
        <end position="68"/>
    </location>
</feature>
<dbReference type="EMBL" id="QEKH01000025">
    <property type="protein sequence ID" value="PVY38610.1"/>
    <property type="molecule type" value="Genomic_DNA"/>
</dbReference>
<gene>
    <name evidence="2" type="ORF">C8D82_12535</name>
</gene>
<dbReference type="GeneID" id="78296267"/>
<dbReference type="Proteomes" id="UP000245959">
    <property type="component" value="Unassembled WGS sequence"/>
</dbReference>
<accession>A0A2U1AQA3</accession>
<keyword evidence="3" id="KW-1185">Reference proteome</keyword>
<name>A0A2U1AQA3_9BACT</name>
<proteinExistence type="predicted"/>
<evidence type="ECO:0008006" key="4">
    <source>
        <dbReference type="Google" id="ProtNLM"/>
    </source>
</evidence>
<keyword evidence="1" id="KW-0812">Transmembrane</keyword>